<organism evidence="2 3">
    <name type="scientific">Bifidobacterium adolescentis</name>
    <dbReference type="NCBI Taxonomy" id="1680"/>
    <lineage>
        <taxon>Bacteria</taxon>
        <taxon>Bacillati</taxon>
        <taxon>Actinomycetota</taxon>
        <taxon>Actinomycetes</taxon>
        <taxon>Bifidobacteriales</taxon>
        <taxon>Bifidobacteriaceae</taxon>
        <taxon>Bifidobacterium</taxon>
    </lineage>
</organism>
<proteinExistence type="predicted"/>
<dbReference type="InterPro" id="IPR036388">
    <property type="entry name" value="WH-like_DNA-bd_sf"/>
</dbReference>
<comment type="caution">
    <text evidence="2">The sequence shown here is derived from an EMBL/GenBank/DDBJ whole genome shotgun (WGS) entry which is preliminary data.</text>
</comment>
<reference evidence="2 3" key="1">
    <citation type="journal article" date="2016" name="Sci. Rep.">
        <title>Evaluation of genetic diversity among strains of the human gut commensal Bifidobacterium adolescentis.</title>
        <authorList>
            <person name="Duranti S."/>
            <person name="Milani C."/>
            <person name="Lugli G.A."/>
            <person name="Mancabelli L."/>
            <person name="Turroni F."/>
            <person name="Ferrario C."/>
            <person name="Mangifesta M."/>
            <person name="Viappiani A."/>
            <person name="Sanchez B."/>
            <person name="Margolles A."/>
            <person name="van Sinderen D."/>
            <person name="Ventura M."/>
        </authorList>
    </citation>
    <scope>NUCLEOTIDE SEQUENCE [LARGE SCALE GENOMIC DNA]</scope>
    <source>
        <strain evidence="2 3">AL46-2</strain>
    </source>
</reference>
<dbReference type="EMBL" id="LNKH01000007">
    <property type="protein sequence ID" value="OSG96651.1"/>
    <property type="molecule type" value="Genomic_DNA"/>
</dbReference>
<name>A0A1X2ZR51_BIFAD</name>
<dbReference type="AlphaFoldDB" id="A0A1X2ZR51"/>
<dbReference type="Proteomes" id="UP000193905">
    <property type="component" value="Unassembled WGS sequence"/>
</dbReference>
<dbReference type="Pfam" id="PF13730">
    <property type="entry name" value="HTH_36"/>
    <property type="match status" value="1"/>
</dbReference>
<feature type="compositionally biased region" description="Basic and acidic residues" evidence="1">
    <location>
        <begin position="227"/>
        <end position="243"/>
    </location>
</feature>
<feature type="region of interest" description="Disordered" evidence="1">
    <location>
        <begin position="209"/>
        <end position="243"/>
    </location>
</feature>
<feature type="compositionally biased region" description="Basic and acidic residues" evidence="1">
    <location>
        <begin position="337"/>
        <end position="351"/>
    </location>
</feature>
<protein>
    <recommendedName>
        <fullName evidence="4">Helix-turn-helix domain-containing protein</fullName>
    </recommendedName>
</protein>
<evidence type="ECO:0000313" key="2">
    <source>
        <dbReference type="EMBL" id="OSG96651.1"/>
    </source>
</evidence>
<dbReference type="RefSeq" id="WP_085380986.1">
    <property type="nucleotide sequence ID" value="NZ_LNKH01000007.1"/>
</dbReference>
<evidence type="ECO:0000256" key="1">
    <source>
        <dbReference type="SAM" id="MobiDB-lite"/>
    </source>
</evidence>
<gene>
    <name evidence="2" type="ORF">AL0462_1146</name>
</gene>
<accession>A0A1X2ZR51</accession>
<sequence>MSNIALSWAFKCHVGNASAKAVLVYLADRADDDGSAAYPKIETIVNVTELSERTVRSSLKLLQERGFIRRGDQRYARLGKGGRNRLPQYCQVVWDLAVETDPSNLTWIRETHAAEHDPATMGADVDPEAGTVVENGDSKDVLPENVGTEPISSSANLAGLENEPEPALQMPQGQLCKSRTSGSANLAPPALQISQGCIYKDKTLQVNPPCKPLPSLPSGELPASGKRPAEKDGKNETTGRDSEAVSVMGHLASVRSRLSLTTAKPTKRDLSRIRRLVDRIAEAHAGDHAAALALILAVIDWLPANPYWLRRVDSARRLADNWDRIANDWAVDRIERQRERDTETRGRDRKPAASKPTPMPERHSKRHVHSLICEHVLDDMRPHEAEYDHEGSLRNGNPSEWQMACMRHADELNRRDGIEVAA</sequence>
<evidence type="ECO:0008006" key="4">
    <source>
        <dbReference type="Google" id="ProtNLM"/>
    </source>
</evidence>
<feature type="region of interest" description="Disordered" evidence="1">
    <location>
        <begin position="337"/>
        <end position="367"/>
    </location>
</feature>
<evidence type="ECO:0000313" key="3">
    <source>
        <dbReference type="Proteomes" id="UP000193905"/>
    </source>
</evidence>
<dbReference type="Gene3D" id="1.10.10.10">
    <property type="entry name" value="Winged helix-like DNA-binding domain superfamily/Winged helix DNA-binding domain"/>
    <property type="match status" value="1"/>
</dbReference>